<name>A0A848J2Z9_9BACT</name>
<evidence type="ECO:0000256" key="1">
    <source>
        <dbReference type="SAM" id="SignalP"/>
    </source>
</evidence>
<proteinExistence type="predicted"/>
<dbReference type="AlphaFoldDB" id="A0A848J2Z9"/>
<dbReference type="Proteomes" id="UP000559010">
    <property type="component" value="Unassembled WGS sequence"/>
</dbReference>
<dbReference type="RefSeq" id="WP_169684327.1">
    <property type="nucleotide sequence ID" value="NZ_JABBNU010000011.1"/>
</dbReference>
<feature type="signal peptide" evidence="1">
    <location>
        <begin position="1"/>
        <end position="25"/>
    </location>
</feature>
<reference evidence="2 3" key="1">
    <citation type="submission" date="2020-04" db="EMBL/GenBank/DDBJ databases">
        <title>Flammeovirgaceae bacterium KN852 isolated from deep sea.</title>
        <authorList>
            <person name="Zhang D.-C."/>
        </authorList>
    </citation>
    <scope>NUCLEOTIDE SEQUENCE [LARGE SCALE GENOMIC DNA]</scope>
    <source>
        <strain evidence="2 3">KN852</strain>
    </source>
</reference>
<keyword evidence="1" id="KW-0732">Signal</keyword>
<dbReference type="EMBL" id="JABBNU010000011">
    <property type="protein sequence ID" value="NMM50101.1"/>
    <property type="molecule type" value="Genomic_DNA"/>
</dbReference>
<organism evidence="2 3">
    <name type="scientific">Marinigracilibium pacificum</name>
    <dbReference type="NCBI Taxonomy" id="2729599"/>
    <lineage>
        <taxon>Bacteria</taxon>
        <taxon>Pseudomonadati</taxon>
        <taxon>Bacteroidota</taxon>
        <taxon>Cytophagia</taxon>
        <taxon>Cytophagales</taxon>
        <taxon>Flammeovirgaceae</taxon>
        <taxon>Marinigracilibium</taxon>
    </lineage>
</organism>
<keyword evidence="3" id="KW-1185">Reference proteome</keyword>
<feature type="chain" id="PRO_5032283505" description="Peptidase M48 domain-containing protein" evidence="1">
    <location>
        <begin position="26"/>
        <end position="218"/>
    </location>
</feature>
<sequence>MKINYSAKYILLLFFLINQSGICLAQNSDSIRVMAGKNIPERIKDQVYETLQFYPELIDTKIDFVFTKNIRKSFMQAQPNIKDIFKRKENRSYKVKITPELQLTNGSIPVEELPHDVLIGWLAHELGHIMDYKDRSCINMLGFGLSYTLNKTFLMSSEQTADIYAINHGLGRMVKKTKEFILTRSDIPEDYRERIRELYLSPEEVMVIIEKENDITTD</sequence>
<protein>
    <recommendedName>
        <fullName evidence="4">Peptidase M48 domain-containing protein</fullName>
    </recommendedName>
</protein>
<evidence type="ECO:0008006" key="4">
    <source>
        <dbReference type="Google" id="ProtNLM"/>
    </source>
</evidence>
<comment type="caution">
    <text evidence="2">The sequence shown here is derived from an EMBL/GenBank/DDBJ whole genome shotgun (WGS) entry which is preliminary data.</text>
</comment>
<accession>A0A848J2Z9</accession>
<gene>
    <name evidence="2" type="ORF">HH304_16960</name>
</gene>
<evidence type="ECO:0000313" key="2">
    <source>
        <dbReference type="EMBL" id="NMM50101.1"/>
    </source>
</evidence>
<evidence type="ECO:0000313" key="3">
    <source>
        <dbReference type="Proteomes" id="UP000559010"/>
    </source>
</evidence>